<dbReference type="InterPro" id="IPR050738">
    <property type="entry name" value="Sulfatase"/>
</dbReference>
<dbReference type="PANTHER" id="PTHR42693">
    <property type="entry name" value="ARYLSULFATASE FAMILY MEMBER"/>
    <property type="match status" value="1"/>
</dbReference>
<dbReference type="InterPro" id="IPR017850">
    <property type="entry name" value="Alkaline_phosphatase_core_sf"/>
</dbReference>
<feature type="domain" description="Sulfatase N-terminal" evidence="3">
    <location>
        <begin position="41"/>
        <end position="371"/>
    </location>
</feature>
<evidence type="ECO:0000256" key="1">
    <source>
        <dbReference type="ARBA" id="ARBA00008779"/>
    </source>
</evidence>
<comment type="caution">
    <text evidence="4">The sequence shown here is derived from an EMBL/GenBank/DDBJ whole genome shotgun (WGS) entry which is preliminary data.</text>
</comment>
<name>A0ABS8NFU4_9BACT</name>
<keyword evidence="2" id="KW-0378">Hydrolase</keyword>
<sequence length="505" mass="56882">MNCNLPSRMAWLSLLFVCGLVGIDSGFAQFAFGTEPGGAKPNIIFLFADDQCTYSLGCYGNPDVQTPNMDQLAREGVLFDNHYNTTAICMASRANVFTGMVEYKTGCNFGHGNMRKDVWQKSYPVLLRKAGYLTAFAGKFGIVVDGKGLCEDDFDFWGGGPGQTNYATAKNKSMRKYAQKYPHSTLSYAAFGQDVIREAAEKNQPFCLSISFKAPHKPATPDPRFDAVYAGKKFTKPANFGREFAAHLSPQSKLGRQYPRFTEWLYDSDYDGKMAKYHQQVHGIDVALGMIREELQQQGIADDTVVIYTSDNGYICGAHGYGSKVLPMEESSRAPLMIYDPRSPLNGKQIRCQRLTGNIDFMPTMLELAGVQIPQEVDGKSLLGLLHEPERGGHQQLPFINVFGPLPTHSLSCVTRECKYTYWWYGDDEIQPVEELFDTENDPLELVNLATDPKSAELLQSMRKRYDRELAKWRQHAVSYNDYERYGRLFDRNVPLSEKQSLISR</sequence>
<evidence type="ECO:0000256" key="2">
    <source>
        <dbReference type="ARBA" id="ARBA00022801"/>
    </source>
</evidence>
<dbReference type="CDD" id="cd16031">
    <property type="entry name" value="G6S_like"/>
    <property type="match status" value="1"/>
</dbReference>
<proteinExistence type="inferred from homology"/>
<evidence type="ECO:0000313" key="4">
    <source>
        <dbReference type="EMBL" id="MCC9642422.1"/>
    </source>
</evidence>
<dbReference type="PANTHER" id="PTHR42693:SF53">
    <property type="entry name" value="ENDO-4-O-SULFATASE"/>
    <property type="match status" value="1"/>
</dbReference>
<keyword evidence="5" id="KW-1185">Reference proteome</keyword>
<dbReference type="Proteomes" id="UP001430306">
    <property type="component" value="Unassembled WGS sequence"/>
</dbReference>
<dbReference type="InterPro" id="IPR000917">
    <property type="entry name" value="Sulfatase_N"/>
</dbReference>
<comment type="similarity">
    <text evidence="1">Belongs to the sulfatase family.</text>
</comment>
<reference evidence="4" key="1">
    <citation type="submission" date="2021-11" db="EMBL/GenBank/DDBJ databases">
        <title>Genome sequence.</title>
        <authorList>
            <person name="Sun Q."/>
        </authorList>
    </citation>
    <scope>NUCLEOTIDE SEQUENCE</scope>
    <source>
        <strain evidence="4">JC740</strain>
    </source>
</reference>
<organism evidence="4 5">
    <name type="scientific">Rhodopirellula halodulae</name>
    <dbReference type="NCBI Taxonomy" id="2894198"/>
    <lineage>
        <taxon>Bacteria</taxon>
        <taxon>Pseudomonadati</taxon>
        <taxon>Planctomycetota</taxon>
        <taxon>Planctomycetia</taxon>
        <taxon>Pirellulales</taxon>
        <taxon>Pirellulaceae</taxon>
        <taxon>Rhodopirellula</taxon>
    </lineage>
</organism>
<evidence type="ECO:0000259" key="3">
    <source>
        <dbReference type="Pfam" id="PF00884"/>
    </source>
</evidence>
<dbReference type="SUPFAM" id="SSF53649">
    <property type="entry name" value="Alkaline phosphatase-like"/>
    <property type="match status" value="1"/>
</dbReference>
<gene>
    <name evidence="4" type="ORF">LOC71_09065</name>
</gene>
<dbReference type="Pfam" id="PF00884">
    <property type="entry name" value="Sulfatase"/>
    <property type="match status" value="1"/>
</dbReference>
<accession>A0ABS8NFU4</accession>
<protein>
    <submittedName>
        <fullName evidence="4">Sulfatase</fullName>
    </submittedName>
</protein>
<dbReference type="Gene3D" id="3.40.720.10">
    <property type="entry name" value="Alkaline Phosphatase, subunit A"/>
    <property type="match status" value="1"/>
</dbReference>
<dbReference type="EMBL" id="JAJKFW010000020">
    <property type="protein sequence ID" value="MCC9642422.1"/>
    <property type="molecule type" value="Genomic_DNA"/>
</dbReference>
<evidence type="ECO:0000313" key="5">
    <source>
        <dbReference type="Proteomes" id="UP001430306"/>
    </source>
</evidence>